<keyword evidence="3" id="KW-0808">Transferase</keyword>
<gene>
    <name evidence="7" type="ORF">B2M27_18165</name>
</gene>
<sequence>MDVPEYKYPAYQLSIGEQHAVTFAAGLAAESLKPIVAIYSTFLQRAYDPLIHAVALQNLLVVFAIDRAGIVGADGVPHLGCDGFALLRCIPGMIVMAASNENECRQMLYTAQQPTSLTVVRYPHRQRGSTLTCVPDVKDTHRDSCNSA</sequence>
<dbReference type="InterPro" id="IPR005475">
    <property type="entry name" value="Transketolase-like_Pyr-bd"/>
</dbReference>
<dbReference type="PANTHER" id="PTHR43322">
    <property type="entry name" value="1-D-DEOXYXYLULOSE 5-PHOSPHATE SYNTHASE-RELATED"/>
    <property type="match status" value="1"/>
</dbReference>
<dbReference type="CDD" id="cd07033">
    <property type="entry name" value="TPP_PYR_DXS_TK_like"/>
    <property type="match status" value="1"/>
</dbReference>
<evidence type="ECO:0000259" key="6">
    <source>
        <dbReference type="SMART" id="SM00861"/>
    </source>
</evidence>
<comment type="subunit">
    <text evidence="2">Homodimer.</text>
</comment>
<dbReference type="SMART" id="SM00861">
    <property type="entry name" value="Transket_pyr"/>
    <property type="match status" value="1"/>
</dbReference>
<evidence type="ECO:0000256" key="5">
    <source>
        <dbReference type="ARBA" id="ARBA00023052"/>
    </source>
</evidence>
<dbReference type="RefSeq" id="WP_085006910.1">
    <property type="nucleotide sequence ID" value="NZ_MWPR01000031.1"/>
</dbReference>
<reference evidence="7 8" key="1">
    <citation type="submission" date="2017-02" db="EMBL/GenBank/DDBJ databases">
        <title>Draft genome sequence of a Kluyvera intermedia isolate from a patient with a pancreatic abscess.</title>
        <authorList>
            <person name="Thele R."/>
        </authorList>
    </citation>
    <scope>NUCLEOTIDE SEQUENCE [LARGE SCALE GENOMIC DNA]</scope>
    <source>
        <strain evidence="7 8">FOSA7093</strain>
    </source>
</reference>
<feature type="domain" description="Transketolase-like pyrimidine-binding" evidence="6">
    <location>
        <begin position="1"/>
        <end position="130"/>
    </location>
</feature>
<name>A0ABX3UBN4_KLUIN</name>
<keyword evidence="4" id="KW-0460">Magnesium</keyword>
<accession>A0ABX3UBN4</accession>
<dbReference type="EMBL" id="MWPR01000031">
    <property type="protein sequence ID" value="ORJ48920.1"/>
    <property type="molecule type" value="Genomic_DNA"/>
</dbReference>
<dbReference type="Proteomes" id="UP000192521">
    <property type="component" value="Unassembled WGS sequence"/>
</dbReference>
<dbReference type="PANTHER" id="PTHR43322:SF5">
    <property type="entry name" value="1-DEOXY-D-XYLULOSE-5-PHOSPHATE SYNTHASE, CHLOROPLASTIC"/>
    <property type="match status" value="1"/>
</dbReference>
<proteinExistence type="predicted"/>
<evidence type="ECO:0000256" key="2">
    <source>
        <dbReference type="ARBA" id="ARBA00011738"/>
    </source>
</evidence>
<organism evidence="7 8">
    <name type="scientific">Kluyvera intermedia</name>
    <name type="common">Enterobacter intermedius</name>
    <dbReference type="NCBI Taxonomy" id="61648"/>
    <lineage>
        <taxon>Bacteria</taxon>
        <taxon>Pseudomonadati</taxon>
        <taxon>Pseudomonadota</taxon>
        <taxon>Gammaproteobacteria</taxon>
        <taxon>Enterobacterales</taxon>
        <taxon>Enterobacteriaceae</taxon>
        <taxon>Kluyvera</taxon>
    </lineage>
</organism>
<comment type="caution">
    <text evidence="7">The sequence shown here is derived from an EMBL/GenBank/DDBJ whole genome shotgun (WGS) entry which is preliminary data.</text>
</comment>
<comment type="cofactor">
    <cofactor evidence="1">
        <name>Mg(2+)</name>
        <dbReference type="ChEBI" id="CHEBI:18420"/>
    </cofactor>
</comment>
<evidence type="ECO:0000313" key="8">
    <source>
        <dbReference type="Proteomes" id="UP000192521"/>
    </source>
</evidence>
<keyword evidence="5" id="KW-0786">Thiamine pyrophosphate</keyword>
<keyword evidence="8" id="KW-1185">Reference proteome</keyword>
<evidence type="ECO:0000313" key="7">
    <source>
        <dbReference type="EMBL" id="ORJ48920.1"/>
    </source>
</evidence>
<dbReference type="InterPro" id="IPR029061">
    <property type="entry name" value="THDP-binding"/>
</dbReference>
<dbReference type="Gene3D" id="3.40.50.970">
    <property type="match status" value="1"/>
</dbReference>
<evidence type="ECO:0000256" key="1">
    <source>
        <dbReference type="ARBA" id="ARBA00001946"/>
    </source>
</evidence>
<evidence type="ECO:0000256" key="4">
    <source>
        <dbReference type="ARBA" id="ARBA00022842"/>
    </source>
</evidence>
<dbReference type="SUPFAM" id="SSF52518">
    <property type="entry name" value="Thiamin diphosphate-binding fold (THDP-binding)"/>
    <property type="match status" value="1"/>
</dbReference>
<dbReference type="InterPro" id="IPR005477">
    <property type="entry name" value="Dxylulose-5-P_synthase"/>
</dbReference>
<dbReference type="Pfam" id="PF02779">
    <property type="entry name" value="Transket_pyr"/>
    <property type="match status" value="1"/>
</dbReference>
<evidence type="ECO:0000256" key="3">
    <source>
        <dbReference type="ARBA" id="ARBA00022679"/>
    </source>
</evidence>
<protein>
    <recommendedName>
        <fullName evidence="6">Transketolase-like pyrimidine-binding domain-containing protein</fullName>
    </recommendedName>
</protein>